<evidence type="ECO:0000313" key="10">
    <source>
        <dbReference type="EMBL" id="NMG01826.1"/>
    </source>
</evidence>
<dbReference type="PANTHER" id="PTHR43284:SF1">
    <property type="entry name" value="ASPARAGINE SYNTHETASE"/>
    <property type="match status" value="1"/>
</dbReference>
<evidence type="ECO:0000256" key="7">
    <source>
        <dbReference type="PIRSR" id="PIRSR001589-3"/>
    </source>
</evidence>
<dbReference type="Gene3D" id="3.40.50.620">
    <property type="entry name" value="HUPs"/>
    <property type="match status" value="1"/>
</dbReference>
<organism evidence="10 11">
    <name type="scientific">Azoarcus taiwanensis</name>
    <dbReference type="NCBI Taxonomy" id="666964"/>
    <lineage>
        <taxon>Bacteria</taxon>
        <taxon>Pseudomonadati</taxon>
        <taxon>Pseudomonadota</taxon>
        <taxon>Betaproteobacteria</taxon>
        <taxon>Rhodocyclales</taxon>
        <taxon>Zoogloeaceae</taxon>
        <taxon>Azoarcus</taxon>
    </lineage>
</organism>
<evidence type="ECO:0000259" key="8">
    <source>
        <dbReference type="Pfam" id="PF00733"/>
    </source>
</evidence>
<feature type="site" description="Important for beta-aspartyl-AMP intermediate formation" evidence="7">
    <location>
        <position position="285"/>
    </location>
</feature>
<comment type="similarity">
    <text evidence="2">Belongs to the asparagine synthetase family.</text>
</comment>
<dbReference type="Proteomes" id="UP000599523">
    <property type="component" value="Unassembled WGS sequence"/>
</dbReference>
<dbReference type="PIRSF" id="PIRSF001589">
    <property type="entry name" value="Asn_synthetase_glu-h"/>
    <property type="match status" value="1"/>
</dbReference>
<dbReference type="InterPro" id="IPR001962">
    <property type="entry name" value="Asn_synthase"/>
</dbReference>
<keyword evidence="11" id="KW-1185">Reference proteome</keyword>
<dbReference type="EMBL" id="WTVM01000008">
    <property type="protein sequence ID" value="NMG01826.1"/>
    <property type="molecule type" value="Genomic_DNA"/>
</dbReference>
<dbReference type="InterPro" id="IPR014729">
    <property type="entry name" value="Rossmann-like_a/b/a_fold"/>
</dbReference>
<keyword evidence="4" id="KW-0547">Nucleotide-binding</keyword>
<protein>
    <recommendedName>
        <fullName evidence="3">asparagine synthase (glutamine-hydrolyzing)</fullName>
        <ecNumber evidence="3">6.3.5.4</ecNumber>
    </recommendedName>
</protein>
<dbReference type="Gene3D" id="3.60.20.10">
    <property type="entry name" value="Glutamine Phosphoribosylpyrophosphate, subunit 1, domain 1"/>
    <property type="match status" value="1"/>
</dbReference>
<evidence type="ECO:0000256" key="1">
    <source>
        <dbReference type="ARBA" id="ARBA00005187"/>
    </source>
</evidence>
<evidence type="ECO:0000256" key="2">
    <source>
        <dbReference type="ARBA" id="ARBA00005752"/>
    </source>
</evidence>
<comment type="caution">
    <text evidence="10">The sequence shown here is derived from an EMBL/GenBank/DDBJ whole genome shotgun (WGS) entry which is preliminary data.</text>
</comment>
<dbReference type="InterPro" id="IPR029055">
    <property type="entry name" value="Ntn_hydrolases_N"/>
</dbReference>
<comment type="catalytic activity">
    <reaction evidence="6">
        <text>L-aspartate + L-glutamine + ATP + H2O = L-asparagine + L-glutamate + AMP + diphosphate + H(+)</text>
        <dbReference type="Rhea" id="RHEA:12228"/>
        <dbReference type="ChEBI" id="CHEBI:15377"/>
        <dbReference type="ChEBI" id="CHEBI:15378"/>
        <dbReference type="ChEBI" id="CHEBI:29985"/>
        <dbReference type="ChEBI" id="CHEBI:29991"/>
        <dbReference type="ChEBI" id="CHEBI:30616"/>
        <dbReference type="ChEBI" id="CHEBI:33019"/>
        <dbReference type="ChEBI" id="CHEBI:58048"/>
        <dbReference type="ChEBI" id="CHEBI:58359"/>
        <dbReference type="ChEBI" id="CHEBI:456215"/>
        <dbReference type="EC" id="6.3.5.4"/>
    </reaction>
</comment>
<reference evidence="10" key="1">
    <citation type="submission" date="2019-12" db="EMBL/GenBank/DDBJ databases">
        <title>Comparative genomics gives insights into the taxonomy of the Azoarcus-Aromatoleum group and reveals separate origins of nif in the plant-associated Azoarcus and non-plant-associated Aromatoleum sub-groups.</title>
        <authorList>
            <person name="Lafos M."/>
            <person name="Maluk M."/>
            <person name="Batista M."/>
            <person name="Junghare M."/>
            <person name="Carmona M."/>
            <person name="Faoro H."/>
            <person name="Cruz L.M."/>
            <person name="Battistoni F."/>
            <person name="De Souza E."/>
            <person name="Pedrosa F."/>
            <person name="Chen W.-M."/>
            <person name="Poole P.S."/>
            <person name="Dixon R.A."/>
            <person name="James E.K."/>
        </authorList>
    </citation>
    <scope>NUCLEOTIDE SEQUENCE</scope>
    <source>
        <strain evidence="10">NSC3</strain>
    </source>
</reference>
<accession>A0A972F5P2</accession>
<dbReference type="GO" id="GO:0005524">
    <property type="term" value="F:ATP binding"/>
    <property type="evidence" value="ECO:0007669"/>
    <property type="project" value="UniProtKB-KW"/>
</dbReference>
<gene>
    <name evidence="10" type="ORF">GPA21_02400</name>
</gene>
<evidence type="ECO:0000256" key="4">
    <source>
        <dbReference type="ARBA" id="ARBA00022741"/>
    </source>
</evidence>
<evidence type="ECO:0000259" key="9">
    <source>
        <dbReference type="Pfam" id="PF13537"/>
    </source>
</evidence>
<dbReference type="EC" id="6.3.5.4" evidence="3"/>
<dbReference type="InterPro" id="IPR017932">
    <property type="entry name" value="GATase_2_dom"/>
</dbReference>
<dbReference type="SUPFAM" id="SSF56235">
    <property type="entry name" value="N-terminal nucleophile aminohydrolases (Ntn hydrolases)"/>
    <property type="match status" value="1"/>
</dbReference>
<keyword evidence="5" id="KW-0067">ATP-binding</keyword>
<evidence type="ECO:0000256" key="3">
    <source>
        <dbReference type="ARBA" id="ARBA00012737"/>
    </source>
</evidence>
<dbReference type="Pfam" id="PF13537">
    <property type="entry name" value="GATase_7"/>
    <property type="match status" value="1"/>
</dbReference>
<feature type="domain" description="Asparagine synthetase" evidence="8">
    <location>
        <begin position="163"/>
        <end position="543"/>
    </location>
</feature>
<dbReference type="InterPro" id="IPR051786">
    <property type="entry name" value="ASN_synthetase/amidase"/>
</dbReference>
<dbReference type="SUPFAM" id="SSF52402">
    <property type="entry name" value="Adenine nucleotide alpha hydrolases-like"/>
    <property type="match status" value="1"/>
</dbReference>
<feature type="domain" description="Glutamine amidotransferase type-2" evidence="9">
    <location>
        <begin position="30"/>
        <end position="90"/>
    </location>
</feature>
<proteinExistence type="inferred from homology"/>
<dbReference type="CDD" id="cd01991">
    <property type="entry name" value="Asn_synthase_B_C"/>
    <property type="match status" value="1"/>
</dbReference>
<dbReference type="Pfam" id="PF00733">
    <property type="entry name" value="Asn_synthase"/>
    <property type="match status" value="1"/>
</dbReference>
<evidence type="ECO:0000313" key="11">
    <source>
        <dbReference type="Proteomes" id="UP000599523"/>
    </source>
</evidence>
<evidence type="ECO:0000256" key="6">
    <source>
        <dbReference type="ARBA" id="ARBA00048741"/>
    </source>
</evidence>
<dbReference type="AlphaFoldDB" id="A0A972F5P2"/>
<dbReference type="GO" id="GO:0006529">
    <property type="term" value="P:asparagine biosynthetic process"/>
    <property type="evidence" value="ECO:0007669"/>
    <property type="project" value="InterPro"/>
</dbReference>
<sequence length="553" mass="61765">MICLVGGLPLFGSDELDALARRVGPAAAWLEALERWGEATPTHAKGRFSVVLLDTARPRATLITDRFGTRPLCYSALNSTLAFSDRADALPGGNREILPQAIYDYLYFHVIPAPETIFQGVRRLDAAHQLDWSPEACEAARWWQPRFYEHEFGDLEARKQQFLDIVQASVAREAESGEVGCFLSGGTDSSTVAGMLTKVLGQPARSYSIGFDASGYDEMEYARIAAKRFGVDHREYYVTPDDLLDGIPKVATHYDQPFGNSSAVPAWVCASRAQADGITKLLAGDGGDELFGGNVRYAKQRIFGWYEHIPGLMRKAALEPALRLPGMDRVPLIKKGVSYVEQARVPMPDRLNMYNLLERLGPANLFEPDFLTRIDRQAPHALQRATWAASGTDNLVNRMLEWDWKYTLADNDLPKVVGTTELAGVDVGFPLLSDELVEFSLSIPPDWKLKGLTLRWFFKEALRGFLPDEIIAKKKHGFGLPFGVWTCQHPGLRALARDTLASLKTRGIIRPGFIDELLDTHLPAHPGYYGEMVWVLMMMELWMATHEARLKQP</sequence>
<evidence type="ECO:0000256" key="5">
    <source>
        <dbReference type="ARBA" id="ARBA00022840"/>
    </source>
</evidence>
<dbReference type="InterPro" id="IPR006426">
    <property type="entry name" value="Asn_synth_AEB"/>
</dbReference>
<dbReference type="PANTHER" id="PTHR43284">
    <property type="entry name" value="ASPARAGINE SYNTHETASE (GLUTAMINE-HYDROLYZING)"/>
    <property type="match status" value="1"/>
</dbReference>
<dbReference type="GO" id="GO:0005829">
    <property type="term" value="C:cytosol"/>
    <property type="evidence" value="ECO:0007669"/>
    <property type="project" value="TreeGrafter"/>
</dbReference>
<comment type="pathway">
    <text evidence="1">Amino-acid biosynthesis; L-asparagine biosynthesis; L-asparagine from L-aspartate (L-Gln route): step 1/1.</text>
</comment>
<dbReference type="GO" id="GO:0004066">
    <property type="term" value="F:asparagine synthase (glutamine-hydrolyzing) activity"/>
    <property type="evidence" value="ECO:0007669"/>
    <property type="project" value="UniProtKB-EC"/>
</dbReference>
<name>A0A972F5P2_9RHOO</name>